<keyword evidence="2" id="KW-0677">Repeat</keyword>
<evidence type="ECO:0000256" key="1">
    <source>
        <dbReference type="ARBA" id="ARBA00010733"/>
    </source>
</evidence>
<feature type="compositionally biased region" description="Polar residues" evidence="3">
    <location>
        <begin position="46"/>
        <end position="57"/>
    </location>
</feature>
<feature type="domain" description="SMP" evidence="4">
    <location>
        <begin position="137"/>
        <end position="194"/>
    </location>
</feature>
<dbReference type="InterPro" id="IPR042971">
    <property type="entry name" value="LEA_SMP"/>
</dbReference>
<evidence type="ECO:0000313" key="6">
    <source>
        <dbReference type="RefSeq" id="XP_039136975.1"/>
    </source>
</evidence>
<dbReference type="InterPro" id="IPR007011">
    <property type="entry name" value="LEA_SMP_dom"/>
</dbReference>
<feature type="compositionally biased region" description="Polar residues" evidence="3">
    <location>
        <begin position="25"/>
        <end position="38"/>
    </location>
</feature>
<dbReference type="AlphaFoldDB" id="A0AB40CAX9"/>
<dbReference type="Pfam" id="PF04927">
    <property type="entry name" value="SMP"/>
    <property type="match status" value="3"/>
</dbReference>
<dbReference type="Proteomes" id="UP001515500">
    <property type="component" value="Chromosome 13"/>
</dbReference>
<sequence length="265" mass="27371">MSQEQQPRKPQQDQTPSPIKYSDVFNVSGSLSDQTITPQDAAMMQSAETLTTGQTLPASAASTMQSAATRNKRAGHVTRDDISPAAAHHGVSVTQSDLPSGRHVITETVAGQVVEQHSRPEPVTMTSPAGALKQDAVTIGEVLEATAAMAGRKPVTLSDAAAIQAAEAIITGGSGVPAPGGVAAEAQSAVAANELVTHDEYKTKLSDVLSDATMKLPGDKPVTKEDAERVIAAELRNNEEGMTAMGGVAASVSAAARINQERKDV</sequence>
<evidence type="ECO:0000313" key="5">
    <source>
        <dbReference type="Proteomes" id="UP001515500"/>
    </source>
</evidence>
<dbReference type="PANTHER" id="PTHR31174">
    <property type="entry name" value="SEED MATURATION FAMILY PROTEIN"/>
    <property type="match status" value="1"/>
</dbReference>
<feature type="domain" description="SMP" evidence="4">
    <location>
        <begin position="203"/>
        <end position="261"/>
    </location>
</feature>
<feature type="compositionally biased region" description="Low complexity" evidence="3">
    <location>
        <begin position="58"/>
        <end position="69"/>
    </location>
</feature>
<dbReference type="GeneID" id="120274501"/>
<name>A0AB40CAX9_DIOCR</name>
<organism evidence="5 6">
    <name type="scientific">Dioscorea cayennensis subsp. rotundata</name>
    <name type="common">White Guinea yam</name>
    <name type="synonym">Dioscorea rotundata</name>
    <dbReference type="NCBI Taxonomy" id="55577"/>
    <lineage>
        <taxon>Eukaryota</taxon>
        <taxon>Viridiplantae</taxon>
        <taxon>Streptophyta</taxon>
        <taxon>Embryophyta</taxon>
        <taxon>Tracheophyta</taxon>
        <taxon>Spermatophyta</taxon>
        <taxon>Magnoliopsida</taxon>
        <taxon>Liliopsida</taxon>
        <taxon>Dioscoreales</taxon>
        <taxon>Dioscoreaceae</taxon>
        <taxon>Dioscorea</taxon>
    </lineage>
</organism>
<dbReference type="RefSeq" id="XP_039136975.1">
    <property type="nucleotide sequence ID" value="XM_039281041.1"/>
</dbReference>
<reference evidence="6" key="1">
    <citation type="submission" date="2025-08" db="UniProtKB">
        <authorList>
            <consortium name="RefSeq"/>
        </authorList>
    </citation>
    <scope>IDENTIFICATION</scope>
</reference>
<accession>A0AB40CAX9</accession>
<evidence type="ECO:0000256" key="2">
    <source>
        <dbReference type="ARBA" id="ARBA00022737"/>
    </source>
</evidence>
<dbReference type="PANTHER" id="PTHR31174:SF7">
    <property type="entry name" value="LATE EMBRYOGENESIS ABUNDANT PROTEIN 31-RELATED"/>
    <property type="match status" value="1"/>
</dbReference>
<protein>
    <submittedName>
        <fullName evidence="6">Late embryogenesis abundant protein D-34-like</fullName>
    </submittedName>
</protein>
<keyword evidence="5" id="KW-1185">Reference proteome</keyword>
<proteinExistence type="inferred from homology"/>
<feature type="domain" description="SMP" evidence="4">
    <location>
        <begin position="19"/>
        <end position="74"/>
    </location>
</feature>
<feature type="region of interest" description="Disordered" evidence="3">
    <location>
        <begin position="1"/>
        <end position="73"/>
    </location>
</feature>
<feature type="compositionally biased region" description="Basic and acidic residues" evidence="3">
    <location>
        <begin position="1"/>
        <end position="11"/>
    </location>
</feature>
<comment type="similarity">
    <text evidence="1">Belongs to the LEA type SMP family.</text>
</comment>
<evidence type="ECO:0000256" key="3">
    <source>
        <dbReference type="SAM" id="MobiDB-lite"/>
    </source>
</evidence>
<gene>
    <name evidence="6" type="primary">LOC120274501</name>
</gene>
<evidence type="ECO:0000259" key="4">
    <source>
        <dbReference type="Pfam" id="PF04927"/>
    </source>
</evidence>